<comment type="similarity">
    <text evidence="7">Belongs to the GlnD family.</text>
</comment>
<dbReference type="CDD" id="cd05401">
    <property type="entry name" value="NT_GlnE_GlnD_like"/>
    <property type="match status" value="1"/>
</dbReference>
<dbReference type="Proteomes" id="UP001143480">
    <property type="component" value="Unassembled WGS sequence"/>
</dbReference>
<name>A0A9W6KK79_9ACTN</name>
<dbReference type="SUPFAM" id="SSF81301">
    <property type="entry name" value="Nucleotidyltransferase"/>
    <property type="match status" value="1"/>
</dbReference>
<evidence type="ECO:0000256" key="1">
    <source>
        <dbReference type="ARBA" id="ARBA00022679"/>
    </source>
</evidence>
<comment type="function">
    <text evidence="7">Modifies, by uridylylation and deuridylylation, the PII regulatory proteins (GlnB and homologs), in response to the nitrogen status of the cell that GlnD senses through the glutamine level. Under low glutamine levels, catalyzes the conversion of the PII proteins and UTP to PII-UMP and PPi, while under higher glutamine levels, GlnD hydrolyzes PII-UMP to PII and UMP (deuridylylation). Thus, controls uridylylation state and activity of the PII proteins, and plays an important role in the regulation of nitrogen metabolism.</text>
</comment>
<evidence type="ECO:0000256" key="5">
    <source>
        <dbReference type="ARBA" id="ARBA00022842"/>
    </source>
</evidence>
<proteinExistence type="inferred from homology"/>
<dbReference type="PANTHER" id="PTHR47320:SF1">
    <property type="entry name" value="BIFUNCTIONAL URIDYLYLTRANSFERASE_URIDYLYL-REMOVING ENZYME"/>
    <property type="match status" value="1"/>
</dbReference>
<dbReference type="Pfam" id="PF08335">
    <property type="entry name" value="GlnD_UR_UTase"/>
    <property type="match status" value="1"/>
</dbReference>
<gene>
    <name evidence="7 10" type="primary">glnD</name>
    <name evidence="10" type="ORF">GCM10017581_037710</name>
</gene>
<dbReference type="CDD" id="cd00077">
    <property type="entry name" value="HDc"/>
    <property type="match status" value="1"/>
</dbReference>
<accession>A0A9W6KK79</accession>
<dbReference type="PROSITE" id="PS51831">
    <property type="entry name" value="HD"/>
    <property type="match status" value="1"/>
</dbReference>
<keyword evidence="4 7" id="KW-0378">Hydrolase</keyword>
<dbReference type="InterPro" id="IPR013546">
    <property type="entry name" value="PII_UdlTrfase/GS_AdlTrfase"/>
</dbReference>
<dbReference type="Pfam" id="PF01966">
    <property type="entry name" value="HD"/>
    <property type="match status" value="1"/>
</dbReference>
<evidence type="ECO:0000256" key="2">
    <source>
        <dbReference type="ARBA" id="ARBA00022695"/>
    </source>
</evidence>
<dbReference type="InterPro" id="IPR043519">
    <property type="entry name" value="NT_sf"/>
</dbReference>
<organism evidence="10 11">
    <name type="scientific">Dactylosporangium matsuzakiense</name>
    <dbReference type="NCBI Taxonomy" id="53360"/>
    <lineage>
        <taxon>Bacteria</taxon>
        <taxon>Bacillati</taxon>
        <taxon>Actinomycetota</taxon>
        <taxon>Actinomycetes</taxon>
        <taxon>Micromonosporales</taxon>
        <taxon>Micromonosporaceae</taxon>
        <taxon>Dactylosporangium</taxon>
    </lineage>
</organism>
<dbReference type="Gene3D" id="1.10.3210.10">
    <property type="entry name" value="Hypothetical protein af1432"/>
    <property type="match status" value="1"/>
</dbReference>
<dbReference type="SUPFAM" id="SSF109604">
    <property type="entry name" value="HD-domain/PDEase-like"/>
    <property type="match status" value="1"/>
</dbReference>
<feature type="domain" description="ACT" evidence="8">
    <location>
        <begin position="579"/>
        <end position="655"/>
    </location>
</feature>
<dbReference type="GO" id="GO:0008773">
    <property type="term" value="F:[protein-PII] uridylyltransferase activity"/>
    <property type="evidence" value="ECO:0007669"/>
    <property type="project" value="UniProtKB-UniRule"/>
</dbReference>
<keyword evidence="3" id="KW-0677">Repeat</keyword>
<sequence length="753" mass="79886">MTQTSGPAPVLSTGAGADARAQRSDAIDEWLEKLFFKACDGTSNAALVAVGGLGRQECAPRSDLDLVLLHPGGPGDEAAADEIGSRLWYQIWDAKFALDHSTRSPGQALDLARQDLKVALGLLDARLIAGNADLLAGLHAAAVTQWRREARHLLPALRTLTAQRWKAHGELAFLLEGDVKESRGGLRDFGVLRAIGFAGVADGPRPAVRGAHRTLLDVRDTLHAVRGRRVDRLLAQDRDEVAELLGLGDRDEVLRRIAESARTIAYASDDAWRAVERWSAPSTRGHQERRPLARDVVEQRGEVVLARAAVTPRPEPSLPLRVAAAAARADLPISHATLEWLGGFAGPMPDPWPAPARAALLTLLGSGPSMIEVWEACDRYGLVVNWLPEWARVRSLPQHNPVHLFTVDRHLVETARQAAGLTRDVDRPDLLVLCGLLHDIGKGLPGDHSIVGAPIAAAVAERLGLDAADVAQVEKVVRLHLLIPDTATRRDLSDPQTIATVAGAVGDASTLSLLHALARADAAATGPAAWSDWKGRLIGDLVRHVDRALDTGVVAPPPSPAAALTVPKQLPAVQLETDLVSVTATDRRGLLAAVAGCLSLHRLDVVTADTATVDGVARMVCAVQPRYGGEVDREAVTSDLRRAVTGDLPVAERLAARERSTRRSGAGLAPPRVVWQPSSAATDATVLELRATDTPGLLFRVASALEDLGADVRSTRISTLGGEVVDAFYLAGELDADARSRVAAAVLSAATAA</sequence>
<dbReference type="AlphaFoldDB" id="A0A9W6KK79"/>
<dbReference type="RefSeq" id="WP_271189182.1">
    <property type="nucleotide sequence ID" value="NZ_BSFP01000020.1"/>
</dbReference>
<evidence type="ECO:0000256" key="7">
    <source>
        <dbReference type="HAMAP-Rule" id="MF_00277"/>
    </source>
</evidence>
<comment type="activity regulation">
    <text evidence="7">Uridylyltransferase (UTase) activity is inhibited by glutamine, while glutamine activates uridylyl-removing (UR) activity.</text>
</comment>
<keyword evidence="2 7" id="KW-0548">Nucleotidyltransferase</keyword>
<keyword evidence="11" id="KW-1185">Reference proteome</keyword>
<feature type="domain" description="ACT" evidence="8">
    <location>
        <begin position="686"/>
        <end position="753"/>
    </location>
</feature>
<dbReference type="InterPro" id="IPR002912">
    <property type="entry name" value="ACT_dom"/>
</dbReference>
<evidence type="ECO:0000259" key="8">
    <source>
        <dbReference type="PROSITE" id="PS51671"/>
    </source>
</evidence>
<dbReference type="NCBIfam" id="NF002895">
    <property type="entry name" value="PRK03381.1"/>
    <property type="match status" value="1"/>
</dbReference>
<dbReference type="GO" id="GO:0008081">
    <property type="term" value="F:phosphoric diester hydrolase activity"/>
    <property type="evidence" value="ECO:0007669"/>
    <property type="project" value="UniProtKB-UniRule"/>
</dbReference>
<evidence type="ECO:0000259" key="9">
    <source>
        <dbReference type="PROSITE" id="PS51831"/>
    </source>
</evidence>
<comment type="catalytic activity">
    <reaction evidence="7">
        <text>[protein-PII]-uridylyl-L-tyrosine + H2O = [protein-PII]-L-tyrosine + UMP + H(+)</text>
        <dbReference type="Rhea" id="RHEA:48600"/>
        <dbReference type="Rhea" id="RHEA-COMP:12147"/>
        <dbReference type="Rhea" id="RHEA-COMP:12148"/>
        <dbReference type="ChEBI" id="CHEBI:15377"/>
        <dbReference type="ChEBI" id="CHEBI:15378"/>
        <dbReference type="ChEBI" id="CHEBI:46858"/>
        <dbReference type="ChEBI" id="CHEBI:57865"/>
        <dbReference type="ChEBI" id="CHEBI:90602"/>
    </reaction>
</comment>
<feature type="domain" description="HD" evidence="9">
    <location>
        <begin position="407"/>
        <end position="514"/>
    </location>
</feature>
<dbReference type="InterPro" id="IPR045865">
    <property type="entry name" value="ACT-like_dom_sf"/>
</dbReference>
<evidence type="ECO:0000256" key="3">
    <source>
        <dbReference type="ARBA" id="ARBA00022737"/>
    </source>
</evidence>
<evidence type="ECO:0000256" key="4">
    <source>
        <dbReference type="ARBA" id="ARBA00022801"/>
    </source>
</evidence>
<dbReference type="InterPro" id="IPR003607">
    <property type="entry name" value="HD/PDEase_dom"/>
</dbReference>
<evidence type="ECO:0000313" key="10">
    <source>
        <dbReference type="EMBL" id="GLL02029.1"/>
    </source>
</evidence>
<reference evidence="10" key="1">
    <citation type="journal article" date="2014" name="Int. J. Syst. Evol. Microbiol.">
        <title>Complete genome sequence of Corynebacterium casei LMG S-19264T (=DSM 44701T), isolated from a smear-ripened cheese.</title>
        <authorList>
            <consortium name="US DOE Joint Genome Institute (JGI-PGF)"/>
            <person name="Walter F."/>
            <person name="Albersmeier A."/>
            <person name="Kalinowski J."/>
            <person name="Ruckert C."/>
        </authorList>
    </citation>
    <scope>NUCLEOTIDE SEQUENCE</scope>
    <source>
        <strain evidence="10">VKM Ac-1321</strain>
    </source>
</reference>
<keyword evidence="5 7" id="KW-0460">Magnesium</keyword>
<comment type="caution">
    <text evidence="7">Lacks conserved residue(s) required for the propagation of feature annotation.</text>
</comment>
<dbReference type="InterPro" id="IPR010043">
    <property type="entry name" value="UTase/UR"/>
</dbReference>
<evidence type="ECO:0000256" key="6">
    <source>
        <dbReference type="ARBA" id="ARBA00023268"/>
    </source>
</evidence>
<dbReference type="PANTHER" id="PTHR47320">
    <property type="entry name" value="BIFUNCTIONAL URIDYLYLTRANSFERASE/URIDYLYL-REMOVING ENZYME"/>
    <property type="match status" value="1"/>
</dbReference>
<dbReference type="InterPro" id="IPR006674">
    <property type="entry name" value="HD_domain"/>
</dbReference>
<keyword evidence="1 7" id="KW-0808">Transferase</keyword>
<dbReference type="PROSITE" id="PS51671">
    <property type="entry name" value="ACT"/>
    <property type="match status" value="2"/>
</dbReference>
<reference evidence="10" key="2">
    <citation type="submission" date="2023-01" db="EMBL/GenBank/DDBJ databases">
        <authorList>
            <person name="Sun Q."/>
            <person name="Evtushenko L."/>
        </authorList>
    </citation>
    <scope>NUCLEOTIDE SEQUENCE</scope>
    <source>
        <strain evidence="10">VKM Ac-1321</strain>
    </source>
</reference>
<dbReference type="HAMAP" id="MF_00277">
    <property type="entry name" value="PII_uridylyl_transf"/>
    <property type="match status" value="1"/>
</dbReference>
<dbReference type="GO" id="GO:0006808">
    <property type="term" value="P:regulation of nitrogen utilization"/>
    <property type="evidence" value="ECO:0007669"/>
    <property type="project" value="UniProtKB-UniRule"/>
</dbReference>
<keyword evidence="6 7" id="KW-0511">Multifunctional enzyme</keyword>
<dbReference type="CDD" id="cd04873">
    <property type="entry name" value="ACT_UUR-ACR-like"/>
    <property type="match status" value="1"/>
</dbReference>
<comment type="catalytic activity">
    <reaction evidence="7">
        <text>[protein-PII]-L-tyrosine + UTP = [protein-PII]-uridylyl-L-tyrosine + diphosphate</text>
        <dbReference type="Rhea" id="RHEA:13673"/>
        <dbReference type="Rhea" id="RHEA-COMP:12147"/>
        <dbReference type="Rhea" id="RHEA-COMP:12148"/>
        <dbReference type="ChEBI" id="CHEBI:33019"/>
        <dbReference type="ChEBI" id="CHEBI:46398"/>
        <dbReference type="ChEBI" id="CHEBI:46858"/>
        <dbReference type="ChEBI" id="CHEBI:90602"/>
        <dbReference type="EC" id="2.7.7.59"/>
    </reaction>
</comment>
<comment type="domain">
    <text evidence="7">Has four distinct domains: an N-terminal nucleotidyltransferase (NT) domain responsible for UTase activity, a central HD domain that encodes UR activity, and two C-terminal ACT domains that seem to have a role in glutamine sensing.</text>
</comment>
<dbReference type="EC" id="3.1.4.-" evidence="7"/>
<dbReference type="SUPFAM" id="SSF55021">
    <property type="entry name" value="ACT-like"/>
    <property type="match status" value="2"/>
</dbReference>
<dbReference type="EMBL" id="BSFP01000020">
    <property type="protein sequence ID" value="GLL02029.1"/>
    <property type="molecule type" value="Genomic_DNA"/>
</dbReference>
<feature type="region of interest" description="Uridylyltransferase" evidence="7">
    <location>
        <begin position="1"/>
        <end position="291"/>
    </location>
</feature>
<comment type="caution">
    <text evidence="10">The sequence shown here is derived from an EMBL/GenBank/DDBJ whole genome shotgun (WGS) entry which is preliminary data.</text>
</comment>
<dbReference type="SMART" id="SM00471">
    <property type="entry name" value="HDc"/>
    <property type="match status" value="1"/>
</dbReference>
<protein>
    <recommendedName>
        <fullName evidence="7">Bifunctional uridylyltransferase/uridylyl-removing enzyme</fullName>
        <shortName evidence="7">UTase/UR</shortName>
    </recommendedName>
    <alternativeName>
        <fullName evidence="7">Bifunctional [protein-PII] modification enzyme</fullName>
    </alternativeName>
    <alternativeName>
        <fullName evidence="7">Bifunctional nitrogen sensor protein</fullName>
    </alternativeName>
    <domain>
        <recommendedName>
            <fullName evidence="7">[Protein-PII] uridylyltransferase</fullName>
            <shortName evidence="7">PII uridylyltransferase</shortName>
            <shortName evidence="7">UTase</shortName>
            <ecNumber evidence="7">2.7.7.59</ecNumber>
        </recommendedName>
    </domain>
    <domain>
        <recommendedName>
            <fullName evidence="7">[Protein-PII]-UMP uridylyl-removing enzyme</fullName>
            <shortName evidence="7">UR</shortName>
            <ecNumber evidence="7">3.1.4.-</ecNumber>
        </recommendedName>
    </domain>
</protein>
<comment type="cofactor">
    <cofactor evidence="7">
        <name>Mg(2+)</name>
        <dbReference type="ChEBI" id="CHEBI:18420"/>
    </cofactor>
</comment>
<evidence type="ECO:0000313" key="11">
    <source>
        <dbReference type="Proteomes" id="UP001143480"/>
    </source>
</evidence>
<dbReference type="EC" id="2.7.7.59" evidence="7"/>